<protein>
    <submittedName>
        <fullName evidence="1">Uncharacterized protein</fullName>
    </submittedName>
</protein>
<dbReference type="AlphaFoldDB" id="A0AAX4HFW4"/>
<dbReference type="EMBL" id="CP138899">
    <property type="protein sequence ID" value="WPK27369.1"/>
    <property type="molecule type" value="Genomic_DNA"/>
</dbReference>
<proteinExistence type="predicted"/>
<gene>
    <name evidence="1" type="ORF">PUMCH_004755</name>
</gene>
<dbReference type="PANTHER" id="PTHR37331:SF1">
    <property type="entry name" value="YALI0F11671P"/>
    <property type="match status" value="1"/>
</dbReference>
<evidence type="ECO:0000313" key="2">
    <source>
        <dbReference type="Proteomes" id="UP001338582"/>
    </source>
</evidence>
<name>A0AAX4HFW4_9ASCO</name>
<sequence>MWRFPPQYLPSKMLRRFSGNRQFLRFFSRYPKNDQIYVHKVGSSYVANLSENPKDTPIGFSPSEKIDHETFKSNPEFLDLLNNKIKDSIQKDFSFIMEAGANANAFMPIYDFREIPNYARTPEVDDIFGYVLVDGDGKIIPGLYEVNDLYRLCNGVGLVKLTDYLVDEMRKATAAA</sequence>
<organism evidence="1 2">
    <name type="scientific">Australozyma saopauloensis</name>
    <dbReference type="NCBI Taxonomy" id="291208"/>
    <lineage>
        <taxon>Eukaryota</taxon>
        <taxon>Fungi</taxon>
        <taxon>Dikarya</taxon>
        <taxon>Ascomycota</taxon>
        <taxon>Saccharomycotina</taxon>
        <taxon>Pichiomycetes</taxon>
        <taxon>Metschnikowiaceae</taxon>
        <taxon>Australozyma</taxon>
    </lineage>
</organism>
<evidence type="ECO:0000313" key="1">
    <source>
        <dbReference type="EMBL" id="WPK27369.1"/>
    </source>
</evidence>
<dbReference type="PANTHER" id="PTHR37331">
    <property type="entry name" value="YALI0F11671P"/>
    <property type="match status" value="1"/>
</dbReference>
<dbReference type="RefSeq" id="XP_062879747.1">
    <property type="nucleotide sequence ID" value="XM_063023677.1"/>
</dbReference>
<accession>A0AAX4HFW4</accession>
<reference evidence="1 2" key="1">
    <citation type="submission" date="2023-10" db="EMBL/GenBank/DDBJ databases">
        <title>Draft Genome Sequence of Candida saopaulonensis from a very Premature Infant with Sepsis.</title>
        <authorList>
            <person name="Ning Y."/>
            <person name="Dai R."/>
            <person name="Xiao M."/>
            <person name="Xu Y."/>
            <person name="Yan Q."/>
            <person name="Zhang L."/>
        </authorList>
    </citation>
    <scope>NUCLEOTIDE SEQUENCE [LARGE SCALE GENOMIC DNA]</scope>
    <source>
        <strain evidence="1 2">19XY460</strain>
    </source>
</reference>
<dbReference type="KEGG" id="asau:88175815"/>
<dbReference type="GeneID" id="88175815"/>
<dbReference type="Proteomes" id="UP001338582">
    <property type="component" value="Chromosome 6"/>
</dbReference>
<keyword evidence="2" id="KW-1185">Reference proteome</keyword>